<reference evidence="3 4" key="1">
    <citation type="submission" date="2023-06" db="EMBL/GenBank/DDBJ databases">
        <authorList>
            <person name="Ham H."/>
            <person name="Park D.S."/>
        </authorList>
    </citation>
    <scope>NUCLEOTIDE SEQUENCE [LARGE SCALE GENOMIC DNA]</scope>
    <source>
        <strain evidence="3 4">KACC 17005</strain>
    </source>
</reference>
<evidence type="ECO:0000256" key="2">
    <source>
        <dbReference type="SAM" id="MobiDB-lite"/>
    </source>
</evidence>
<evidence type="ECO:0000256" key="1">
    <source>
        <dbReference type="SAM" id="Coils"/>
    </source>
</evidence>
<dbReference type="RefSeq" id="WP_011794837.1">
    <property type="nucleotide sequence ID" value="NZ_CP023687.1"/>
</dbReference>
<organism evidence="3 4">
    <name type="scientific">Paracidovorax citrulli</name>
    <name type="common">Acidovorax citrulli</name>
    <dbReference type="NCBI Taxonomy" id="80869"/>
    <lineage>
        <taxon>Bacteria</taxon>
        <taxon>Pseudomonadati</taxon>
        <taxon>Pseudomonadota</taxon>
        <taxon>Betaproteobacteria</taxon>
        <taxon>Burkholderiales</taxon>
        <taxon>Comamonadaceae</taxon>
        <taxon>Paracidovorax</taxon>
    </lineage>
</organism>
<keyword evidence="1" id="KW-0175">Coiled coil</keyword>
<dbReference type="EMBL" id="CP127363">
    <property type="protein sequence ID" value="WIY47373.1"/>
    <property type="molecule type" value="Genomic_DNA"/>
</dbReference>
<feature type="compositionally biased region" description="Basic and acidic residues" evidence="2">
    <location>
        <begin position="51"/>
        <end position="61"/>
    </location>
</feature>
<keyword evidence="4" id="KW-1185">Reference proteome</keyword>
<feature type="compositionally biased region" description="Low complexity" evidence="2">
    <location>
        <begin position="35"/>
        <end position="50"/>
    </location>
</feature>
<proteinExistence type="predicted"/>
<protein>
    <submittedName>
        <fullName evidence="3">Uncharacterized protein</fullName>
    </submittedName>
</protein>
<evidence type="ECO:0000313" key="3">
    <source>
        <dbReference type="EMBL" id="WIY47373.1"/>
    </source>
</evidence>
<dbReference type="GeneID" id="79793257"/>
<feature type="coiled-coil region" evidence="1">
    <location>
        <begin position="112"/>
        <end position="146"/>
    </location>
</feature>
<gene>
    <name evidence="3" type="ORF">QRO08_16215</name>
</gene>
<sequence>MTTSHESFYSGIDSALTPEQALQALALEGTGDTSTATVPDAGGAPTTTTATDDKGAAKADTDNEQEQPAQGKADDGKTVDVSATEVDESQIDPSKAVVLAKDGKHTIPYAKLEEARKGAQQWQAAAEAAQQQLADLQAQAQARADAGQAPTKTDNMAATAAAAIEAGADADLFGDFSEEALKAGIEKLVAQQVATQVQAHVAKAVEPLQAKHQQDAASSHFDAIYKAHPNADSIVQSSEFQAWVDSHPSVVRDAYRGLFDAKTGGSAAQIVEVFDAYKAATAKPSSQPAAADPKAAAQAALAKAKADPPSSLSSIPGGHAAGASALDATADMSGLEMLQATANMSPAQIEAWLNKQI</sequence>
<name>A0ABY9AKR7_PARCI</name>
<accession>A0ABY9AKR7</accession>
<feature type="region of interest" description="Disordered" evidence="2">
    <location>
        <begin position="23"/>
        <end position="89"/>
    </location>
</feature>
<dbReference type="Proteomes" id="UP001242732">
    <property type="component" value="Chromosome"/>
</dbReference>
<evidence type="ECO:0000313" key="4">
    <source>
        <dbReference type="Proteomes" id="UP001242732"/>
    </source>
</evidence>